<evidence type="ECO:0000256" key="8">
    <source>
        <dbReference type="ARBA" id="ARBA00023128"/>
    </source>
</evidence>
<evidence type="ECO:0000256" key="4">
    <source>
        <dbReference type="ARBA" id="ARBA00022692"/>
    </source>
</evidence>
<feature type="region of interest" description="Disordered" evidence="11">
    <location>
        <begin position="286"/>
        <end position="370"/>
    </location>
</feature>
<comment type="function">
    <text evidence="10">Component of the ERMES/MDM complex, which serves as a molecular tether to connect the endoplasmic reticulum (ER) and mitochondria. Components of this complex are involved in the control of mitochondrial shape and protein biogenesis, and function in nonvesicular lipid trafficking between the ER and mitochondria. MDM34 is required for the interaction of the ER-resident membrane protein MMM1 and the outer mitochondrial membrane-resident beta-barrel protein MDM10.</text>
</comment>
<keyword evidence="6" id="KW-0445">Lipid transport</keyword>
<dbReference type="AlphaFoldDB" id="A0A2S5BCG9"/>
<evidence type="ECO:0000256" key="7">
    <source>
        <dbReference type="ARBA" id="ARBA00023121"/>
    </source>
</evidence>
<dbReference type="GO" id="GO:0015914">
    <property type="term" value="P:phospholipid transport"/>
    <property type="evidence" value="ECO:0007669"/>
    <property type="project" value="TreeGrafter"/>
</dbReference>
<reference evidence="13 14" key="1">
    <citation type="journal article" date="2018" name="Front. Microbiol.">
        <title>Prospects for Fungal Bioremediation of Acidic Radioactive Waste Sites: Characterization and Genome Sequence of Rhodotorula taiwanensis MD1149.</title>
        <authorList>
            <person name="Tkavc R."/>
            <person name="Matrosova V.Y."/>
            <person name="Grichenko O.E."/>
            <person name="Gostincar C."/>
            <person name="Volpe R.P."/>
            <person name="Klimenkova P."/>
            <person name="Gaidamakova E.K."/>
            <person name="Zhou C.E."/>
            <person name="Stewart B.J."/>
            <person name="Lyman M.G."/>
            <person name="Malfatti S.A."/>
            <person name="Rubinfeld B."/>
            <person name="Courtot M."/>
            <person name="Singh J."/>
            <person name="Dalgard C.L."/>
            <person name="Hamilton T."/>
            <person name="Frey K.G."/>
            <person name="Gunde-Cimerman N."/>
            <person name="Dugan L."/>
            <person name="Daly M.J."/>
        </authorList>
    </citation>
    <scope>NUCLEOTIDE SEQUENCE [LARGE SCALE GENOMIC DNA]</scope>
    <source>
        <strain evidence="13 14">MD1149</strain>
    </source>
</reference>
<proteinExistence type="inferred from homology"/>
<evidence type="ECO:0000256" key="6">
    <source>
        <dbReference type="ARBA" id="ARBA00023055"/>
    </source>
</evidence>
<accession>A0A2S5BCG9</accession>
<dbReference type="GO" id="GO:1990456">
    <property type="term" value="P:mitochondrion-endoplasmic reticulum membrane tethering"/>
    <property type="evidence" value="ECO:0007669"/>
    <property type="project" value="TreeGrafter"/>
</dbReference>
<keyword evidence="14" id="KW-1185">Reference proteome</keyword>
<evidence type="ECO:0000256" key="2">
    <source>
        <dbReference type="ARBA" id="ARBA00022448"/>
    </source>
</evidence>
<feature type="region of interest" description="Disordered" evidence="11">
    <location>
        <begin position="462"/>
        <end position="506"/>
    </location>
</feature>
<dbReference type="CDD" id="cd21673">
    <property type="entry name" value="SMP_Mdm34"/>
    <property type="match status" value="1"/>
</dbReference>
<comment type="subcellular location">
    <subcellularLocation>
        <location evidence="1">Membrane</location>
    </subcellularLocation>
    <subcellularLocation>
        <location evidence="10">Mitochondrion outer membrane</location>
        <topology evidence="10">Multi-pass membrane protein</topology>
    </subcellularLocation>
    <text evidence="10">The ERMES/MDM complex localizes to a few discrete foci (around 10 per single cell), that represent mitochondria-endoplasmic reticulum junctions. These foci are often found next to mtDNA nucleoids.</text>
</comment>
<dbReference type="PANTHER" id="PTHR28185">
    <property type="entry name" value="MITOCHONDRIAL DISTRIBUTION AND MORPHOLOGY PROTEIN 34"/>
    <property type="match status" value="1"/>
</dbReference>
<dbReference type="Pfam" id="PF26545">
    <property type="entry name" value="Mdm34_N"/>
    <property type="match status" value="2"/>
</dbReference>
<dbReference type="PANTHER" id="PTHR28185:SF1">
    <property type="entry name" value="MITOCHONDRIAL DISTRIBUTION AND MORPHOLOGY PROTEIN 34"/>
    <property type="match status" value="1"/>
</dbReference>
<feature type="region of interest" description="Disordered" evidence="11">
    <location>
        <begin position="385"/>
        <end position="424"/>
    </location>
</feature>
<comment type="similarity">
    <text evidence="10">Belongs to the MDM34 family.</text>
</comment>
<feature type="compositionally biased region" description="Basic residues" evidence="11">
    <location>
        <begin position="817"/>
        <end position="826"/>
    </location>
</feature>
<evidence type="ECO:0000313" key="14">
    <source>
        <dbReference type="Proteomes" id="UP000237144"/>
    </source>
</evidence>
<evidence type="ECO:0000256" key="1">
    <source>
        <dbReference type="ARBA" id="ARBA00004370"/>
    </source>
</evidence>
<feature type="compositionally biased region" description="Polar residues" evidence="11">
    <location>
        <begin position="635"/>
        <end position="646"/>
    </location>
</feature>
<feature type="domain" description="SMP-LTD" evidence="12">
    <location>
        <begin position="1"/>
        <end position="227"/>
    </location>
</feature>
<evidence type="ECO:0000256" key="5">
    <source>
        <dbReference type="ARBA" id="ARBA00022787"/>
    </source>
</evidence>
<comment type="caution">
    <text evidence="13">The sequence shown here is derived from an EMBL/GenBank/DDBJ whole genome shotgun (WGS) entry which is preliminary data.</text>
</comment>
<protein>
    <recommendedName>
        <fullName evidence="10">Mitochondrial distribution and morphology protein 34</fullName>
    </recommendedName>
</protein>
<name>A0A2S5BCG9_9BASI</name>
<feature type="compositionally biased region" description="Acidic residues" evidence="11">
    <location>
        <begin position="469"/>
        <end position="481"/>
    </location>
</feature>
<comment type="domain">
    <text evidence="10">Lacks alpha-helical transmembrane segments, suggesting that it resides in the membrane via beta-sheet conformations similar to those predicted for other outer membrane proteins and porin.</text>
</comment>
<dbReference type="PROSITE" id="PS51847">
    <property type="entry name" value="SMP"/>
    <property type="match status" value="1"/>
</dbReference>
<dbReference type="Proteomes" id="UP000237144">
    <property type="component" value="Unassembled WGS sequence"/>
</dbReference>
<evidence type="ECO:0000256" key="3">
    <source>
        <dbReference type="ARBA" id="ARBA00022452"/>
    </source>
</evidence>
<dbReference type="GO" id="GO:0008289">
    <property type="term" value="F:lipid binding"/>
    <property type="evidence" value="ECO:0007669"/>
    <property type="project" value="UniProtKB-KW"/>
</dbReference>
<evidence type="ECO:0000256" key="9">
    <source>
        <dbReference type="ARBA" id="ARBA00023136"/>
    </source>
</evidence>
<feature type="compositionally biased region" description="Low complexity" evidence="11">
    <location>
        <begin position="557"/>
        <end position="572"/>
    </location>
</feature>
<feature type="compositionally biased region" description="Low complexity" evidence="11">
    <location>
        <begin position="832"/>
        <end position="898"/>
    </location>
</feature>
<dbReference type="EMBL" id="PJQD01000024">
    <property type="protein sequence ID" value="POY74470.1"/>
    <property type="molecule type" value="Genomic_DNA"/>
</dbReference>
<dbReference type="STRING" id="741276.A0A2S5BCG9"/>
<feature type="region of interest" description="Disordered" evidence="11">
    <location>
        <begin position="548"/>
        <end position="572"/>
    </location>
</feature>
<dbReference type="HAMAP" id="MF_03105">
    <property type="entry name" value="Mdm34"/>
    <property type="match status" value="1"/>
</dbReference>
<comment type="subunit">
    <text evidence="10">Component of the ER-mitochondria encounter structure (ERMES) or MDM complex, composed of MMM1, MDM10, MDM12 and MDM34.</text>
</comment>
<dbReference type="GO" id="GO:0007005">
    <property type="term" value="P:mitochondrion organization"/>
    <property type="evidence" value="ECO:0007669"/>
    <property type="project" value="InterPro"/>
</dbReference>
<dbReference type="InterPro" id="IPR031468">
    <property type="entry name" value="SMP_LBD"/>
</dbReference>
<keyword evidence="9 10" id="KW-0472">Membrane</keyword>
<feature type="region of interest" description="Disordered" evidence="11">
    <location>
        <begin position="791"/>
        <end position="907"/>
    </location>
</feature>
<feature type="compositionally biased region" description="Low complexity" evidence="11">
    <location>
        <begin position="607"/>
        <end position="622"/>
    </location>
</feature>
<keyword evidence="5 10" id="KW-1000">Mitochondrion outer membrane</keyword>
<feature type="compositionally biased region" description="Acidic residues" evidence="11">
    <location>
        <begin position="493"/>
        <end position="502"/>
    </location>
</feature>
<evidence type="ECO:0000313" key="13">
    <source>
        <dbReference type="EMBL" id="POY74470.1"/>
    </source>
</evidence>
<dbReference type="InterPro" id="IPR058825">
    <property type="entry name" value="MDM34_N"/>
</dbReference>
<keyword evidence="3 10" id="KW-1134">Transmembrane beta strand</keyword>
<keyword evidence="4 10" id="KW-0812">Transmembrane</keyword>
<organism evidence="13 14">
    <name type="scientific">Rhodotorula taiwanensis</name>
    <dbReference type="NCBI Taxonomy" id="741276"/>
    <lineage>
        <taxon>Eukaryota</taxon>
        <taxon>Fungi</taxon>
        <taxon>Dikarya</taxon>
        <taxon>Basidiomycota</taxon>
        <taxon>Pucciniomycotina</taxon>
        <taxon>Microbotryomycetes</taxon>
        <taxon>Sporidiobolales</taxon>
        <taxon>Sporidiobolaceae</taxon>
        <taxon>Rhodotorula</taxon>
    </lineage>
</organism>
<dbReference type="OrthoDB" id="17927at2759"/>
<feature type="compositionally biased region" description="Low complexity" evidence="11">
    <location>
        <begin position="647"/>
        <end position="669"/>
    </location>
</feature>
<keyword evidence="2" id="KW-0813">Transport</keyword>
<feature type="region of interest" description="Disordered" evidence="11">
    <location>
        <begin position="604"/>
        <end position="690"/>
    </location>
</feature>
<evidence type="ECO:0000256" key="11">
    <source>
        <dbReference type="SAM" id="MobiDB-lite"/>
    </source>
</evidence>
<keyword evidence="7" id="KW-0446">Lipid-binding</keyword>
<gene>
    <name evidence="10" type="primary">MDM34</name>
    <name evidence="13" type="ORF">BMF94_2469</name>
</gene>
<evidence type="ECO:0000259" key="12">
    <source>
        <dbReference type="PROSITE" id="PS51847"/>
    </source>
</evidence>
<dbReference type="GO" id="GO:0032865">
    <property type="term" value="C:ERMES complex"/>
    <property type="evidence" value="ECO:0007669"/>
    <property type="project" value="UniProtKB-UniRule"/>
</dbReference>
<keyword evidence="8 10" id="KW-0496">Mitochondrion</keyword>
<dbReference type="InterPro" id="IPR027536">
    <property type="entry name" value="MDM34"/>
</dbReference>
<evidence type="ECO:0000256" key="10">
    <source>
        <dbReference type="HAMAP-Rule" id="MF_03105"/>
    </source>
</evidence>
<sequence>MSFNFEWPEFSEAFYDDAREMLAQALNKGTKPPIIADRIEVKELHMGTIPPELEILEIGDLSTDRFRGIFRLTYSGDAYIVLQTRVQVRTRRAPDGGEPTAMAAIRFSLLADAQFVPAVAQANPLNVPRPSLDILNSPRILFAAAPLVVPMTLRLSNLSLRAIVVLVVSRQKGITLVFKNDPLEKVDVSSSFDGVESVAGFIQREIENQLREAFRSDLPSVIHRLSQKWLSGEVKSAGKAAGGSKAAQKVGGLVGEGFDKNAKIETRTAYDAGRFGAFPDGTAHVSGLGGGGGGGRDGHGPALARGRAHTRRMSARDSEAGESIELDGSQVDSTWSTWGGDRMGGGGPGSSRYSAAGSDPYPGGRSPSLRRIASRASASAAAAAAAQAKRNSAPPSISHDQLDSVPESIESYDPTYGLRPDSIPQHAGFRNYERLVKEGSSGRGLGEVLEDVEGLGGSIRSRRRKGDVFDDDFEDDEDDPPDPGSSPEHEPFDPFDGEEEDGWQPHRRSAQYETIPAVGGGTVTRPRVFHTQSQMRFGPGMASMYEPASTGSLTAHGSPSSATARSAAGGSTASTIGLGRSASFHARSRSGSFGGPPLGIGLAQHFSSSSSASGASSARFPFPRQPPPPSYSAYGQSRTGNSIVRNTSMPSLSRTSTTTTTTGFTPASSLATPTLTSHETRDEDDDADAEAGQLAFTRPSPVDLLSRSPSSLLSTSFLDEEHLPIPLNPSGNDSCAHLATLTSSNQTLSPFTRDHAHVTARSSPHLGSGAASTNANIDGIGQPRVAMIPRGGLGTVLSPTAGSSQQQQQQQQQPVKAVRKRLHRIGSARTGSVSSMSAMSGYSPSASPAMPSSPTMVGATASTRPVSASRSSSIPSTAYSSAHRRSSSAYSSLSPTRYATHRNSPSPFSITRGRVSLASDYGSAMGSAAGVGAGAPVKTAPSELSDYFPPASEVVGSGAREMLNRMGVH</sequence>